<feature type="transmembrane region" description="Helical" evidence="2">
    <location>
        <begin position="117"/>
        <end position="142"/>
    </location>
</feature>
<dbReference type="Proteomes" id="UP000756427">
    <property type="component" value="Unassembled WGS sequence"/>
</dbReference>
<evidence type="ECO:0000313" key="4">
    <source>
        <dbReference type="Proteomes" id="UP000756427"/>
    </source>
</evidence>
<evidence type="ECO:0000256" key="2">
    <source>
        <dbReference type="SAM" id="Phobius"/>
    </source>
</evidence>
<name>A0A930PQ56_9MICC</name>
<feature type="transmembrane region" description="Helical" evidence="2">
    <location>
        <begin position="163"/>
        <end position="182"/>
    </location>
</feature>
<keyword evidence="2" id="KW-1133">Transmembrane helix</keyword>
<feature type="compositionally biased region" description="Low complexity" evidence="1">
    <location>
        <begin position="26"/>
        <end position="47"/>
    </location>
</feature>
<reference evidence="3" key="1">
    <citation type="submission" date="2020-04" db="EMBL/GenBank/DDBJ databases">
        <title>Deep metagenomics examines the oral microbiome during advanced dental caries in children, revealing novel taxa and co-occurrences with host molecules.</title>
        <authorList>
            <person name="Baker J.L."/>
            <person name="Morton J.T."/>
            <person name="Dinis M."/>
            <person name="Alvarez R."/>
            <person name="Tran N.C."/>
            <person name="Knight R."/>
            <person name="Edlund A."/>
        </authorList>
    </citation>
    <scope>NUCLEOTIDE SEQUENCE</scope>
    <source>
        <strain evidence="3">JCVI_44_bin.2</strain>
    </source>
</reference>
<proteinExistence type="predicted"/>
<sequence length="187" mass="19261">MEQSPQNPGGPAQGSPLPENTAQGHTAQSTTVESTTVEAAAAPAATTLQSPEHDPAAAGAASTVPSEAVVTQNAPAEPKRMGLYSLICLPVAAPLGVSIGGIPLMSLYLTYTTGPNAPLLIIASIIIWVCIAFAYCALVTWITEAIATRKMPWAQSLGLCARVMALEAIIIAITFSFLLSALNGGRY</sequence>
<keyword evidence="2" id="KW-0472">Membrane</keyword>
<gene>
    <name evidence="3" type="ORF">HXO64_01270</name>
</gene>
<feature type="compositionally biased region" description="Polar residues" evidence="1">
    <location>
        <begin position="63"/>
        <end position="72"/>
    </location>
</feature>
<keyword evidence="2" id="KW-0812">Transmembrane</keyword>
<organism evidence="3 4">
    <name type="scientific">Rothia mucilaginosa</name>
    <dbReference type="NCBI Taxonomy" id="43675"/>
    <lineage>
        <taxon>Bacteria</taxon>
        <taxon>Bacillati</taxon>
        <taxon>Actinomycetota</taxon>
        <taxon>Actinomycetes</taxon>
        <taxon>Micrococcales</taxon>
        <taxon>Micrococcaceae</taxon>
        <taxon>Rothia</taxon>
    </lineage>
</organism>
<dbReference type="EMBL" id="JABZXR010000003">
    <property type="protein sequence ID" value="MBF1663173.1"/>
    <property type="molecule type" value="Genomic_DNA"/>
</dbReference>
<comment type="caution">
    <text evidence="3">The sequence shown here is derived from an EMBL/GenBank/DDBJ whole genome shotgun (WGS) entry which is preliminary data.</text>
</comment>
<dbReference type="RefSeq" id="WP_303975023.1">
    <property type="nucleotide sequence ID" value="NZ_JABZXR010000003.1"/>
</dbReference>
<accession>A0A930PQ56</accession>
<dbReference type="AlphaFoldDB" id="A0A930PQ56"/>
<evidence type="ECO:0000256" key="1">
    <source>
        <dbReference type="SAM" id="MobiDB-lite"/>
    </source>
</evidence>
<feature type="region of interest" description="Disordered" evidence="1">
    <location>
        <begin position="1"/>
        <end position="72"/>
    </location>
</feature>
<evidence type="ECO:0000313" key="3">
    <source>
        <dbReference type="EMBL" id="MBF1663173.1"/>
    </source>
</evidence>
<feature type="transmembrane region" description="Helical" evidence="2">
    <location>
        <begin position="83"/>
        <end position="111"/>
    </location>
</feature>
<protein>
    <submittedName>
        <fullName evidence="3">Histidyl-tRNA synthetase</fullName>
    </submittedName>
</protein>